<dbReference type="Gene3D" id="1.10.340.70">
    <property type="match status" value="1"/>
</dbReference>
<dbReference type="GO" id="GO:0003676">
    <property type="term" value="F:nucleic acid binding"/>
    <property type="evidence" value="ECO:0007669"/>
    <property type="project" value="InterPro"/>
</dbReference>
<dbReference type="InterPro" id="IPR043502">
    <property type="entry name" value="DNA/RNA_pol_sf"/>
</dbReference>
<evidence type="ECO:0000256" key="8">
    <source>
        <dbReference type="ARBA" id="ARBA00022801"/>
    </source>
</evidence>
<dbReference type="EC" id="2.7.7.49" evidence="3"/>
<dbReference type="InterPro" id="IPR036397">
    <property type="entry name" value="RNaseH_sf"/>
</dbReference>
<evidence type="ECO:0000256" key="4">
    <source>
        <dbReference type="ARBA" id="ARBA00022679"/>
    </source>
</evidence>
<feature type="region of interest" description="Disordered" evidence="12">
    <location>
        <begin position="1284"/>
        <end position="1315"/>
    </location>
</feature>
<evidence type="ECO:0000256" key="2">
    <source>
        <dbReference type="ARBA" id="ARBA00012180"/>
    </source>
</evidence>
<evidence type="ECO:0000259" key="13">
    <source>
        <dbReference type="PROSITE" id="PS50158"/>
    </source>
</evidence>
<dbReference type="PANTHER" id="PTHR37984:SF13">
    <property type="entry name" value="RIBONUCLEASE H"/>
    <property type="match status" value="1"/>
</dbReference>
<feature type="domain" description="Reverse transcriptase" evidence="15">
    <location>
        <begin position="492"/>
        <end position="670"/>
    </location>
</feature>
<dbReference type="InterPro" id="IPR041373">
    <property type="entry name" value="RT_RNaseH"/>
</dbReference>
<evidence type="ECO:0000256" key="3">
    <source>
        <dbReference type="ARBA" id="ARBA00012493"/>
    </source>
</evidence>
<dbReference type="Proteomes" id="UP000694700">
    <property type="component" value="Unplaced"/>
</dbReference>
<evidence type="ECO:0000313" key="17">
    <source>
        <dbReference type="Ensembl" id="ENSCCRP00015102659.1"/>
    </source>
</evidence>
<sequence length="1322" mass="149287">MSDDEEANVNQDVKMAMAMVGTLTAFDSQTQTWEEYVEVLGHFFVANGIGDEEKKRAILLSSVGSRTYSLMRNLLSPNKPGEKSYEDLTDLLQLHYNPKPSEIVQRFKFNSRTRAANETVTEYVAVLRELAQHCNYGDKLKEMLRDRIVCGIADDRMQRRLLAESELTFEKALKVALAMETASRDVRDLQLKTLEGTVSTTASQMSVHNVELNQRGPGKVTPLTCYRCGGGHLARDCRFINEKCHACGKRGHLKRVCKSSPFADQSFKGGGKNKQSVGNFRNDKKQWAHHIREFPENVTSDEDVFTMYNLTEPKLTKVDPITAELNINKNIVEFEVDTGCSVTILSKAEYAKLWTAGGARELQDCSMTLKTYTGEKVPTLGAAEVIVKYKGQVKQLPVVVVAGSGPNLLGRAWIKELGMNCVHINKMEQPELTLQYVLRQHEEVFKEELGTWRGPPAKIYVKEGVAPKFYKPRPVPYAMRKKVEMELERLMNQGIIEPVKFSEWAAPIVPVLKADNSVRICGDYKLTVNQVSKLEQYPIPRLEDLFEKMSSGEKFSKLDLSHAYQQVLLDETSKPYVTINTHQGLFQVNRLPFGVSSSPAIFQRLMESLVGGIPNVAVYLDDILLTGQSDQGHLTTLNQVLTRLQEAGLRLKRKKCVFLEQEAEFLGYKVDASGLHPLPHKVRAIQEAPAPTNVTELRAYLGLLNYYNRFLPHLSTLLAPLHELLRKGTTWKWEAEQENAFEESKRLMQSSDVLVHYDSQKDLILSCDASPYGVGVVLSHRMPNGQERPISFMSRTLTSAEANYSQLDKEGLAVIFGIQRFHKYLYGRRFVICTDHKPLLSLFNEMKAVPQMASPRIQRWAVTLRAYEYEMVYKPGKHHSNADALSRLPLPQQAVKRGQEERVLMMENVTLVSAAAMSRWTGRDPVLSRVAQLVQHGWPPQDWDPAFQPYAVRKTELSVQDGCVLWGSRIVVPPPGRDALIQQLHHGHIGITRMKALARSYFWWPKLDADIEAVVKRCVVCQEHRNSPAPAPLHPWEWPSKPWQRLHIDYAGPFMGHLFLILMDAHSKWMDVYPVTTSTSAITIECLRKSFSNQGIPETIVSDNGSCFVSAEFREFMQKNGIEHITSAPYHASSNGCAERAVQTFKSMMKKAGAGSLITKVSRVLFSYRITPQSTTGLSPAEMLQGRKLRSTLDLIHPDRRRKVERKQCIQKKQHDKQGLGRSFQEGDAVITKNFSHGPKWIPGFIAKITGPVSYKVMLGDGNIVRRHVDQILARPVLEQAKTSGLDIQTPGTPMQSQSSTAVVRRSSRPVSKPRYLKDYEC</sequence>
<dbReference type="PROSITE" id="PS50175">
    <property type="entry name" value="ASP_PROT_RETROV"/>
    <property type="match status" value="1"/>
</dbReference>
<evidence type="ECO:0000256" key="1">
    <source>
        <dbReference type="ARBA" id="ARBA00010879"/>
    </source>
</evidence>
<reference evidence="17" key="1">
    <citation type="submission" date="2025-08" db="UniProtKB">
        <authorList>
            <consortium name="Ensembl"/>
        </authorList>
    </citation>
    <scope>IDENTIFICATION</scope>
</reference>
<dbReference type="GO" id="GO:0006508">
    <property type="term" value="P:proteolysis"/>
    <property type="evidence" value="ECO:0007669"/>
    <property type="project" value="InterPro"/>
</dbReference>
<evidence type="ECO:0000259" key="14">
    <source>
        <dbReference type="PROSITE" id="PS50175"/>
    </source>
</evidence>
<keyword evidence="5" id="KW-0548">Nucleotidyltransferase</keyword>
<dbReference type="PROSITE" id="PS50994">
    <property type="entry name" value="INTEGRASE"/>
    <property type="match status" value="1"/>
</dbReference>
<evidence type="ECO:0000259" key="15">
    <source>
        <dbReference type="PROSITE" id="PS50878"/>
    </source>
</evidence>
<feature type="domain" description="CCHC-type" evidence="13">
    <location>
        <begin position="243"/>
        <end position="259"/>
    </location>
</feature>
<dbReference type="InterPro" id="IPR012337">
    <property type="entry name" value="RNaseH-like_sf"/>
</dbReference>
<evidence type="ECO:0000256" key="6">
    <source>
        <dbReference type="ARBA" id="ARBA00022722"/>
    </source>
</evidence>
<keyword evidence="11" id="KW-0863">Zinc-finger</keyword>
<dbReference type="CDD" id="cd01647">
    <property type="entry name" value="RT_LTR"/>
    <property type="match status" value="1"/>
</dbReference>
<dbReference type="InterPro" id="IPR000477">
    <property type="entry name" value="RT_dom"/>
</dbReference>
<dbReference type="Gene3D" id="2.40.70.10">
    <property type="entry name" value="Acid Proteases"/>
    <property type="match status" value="1"/>
</dbReference>
<dbReference type="GO" id="GO:0003964">
    <property type="term" value="F:RNA-directed DNA polymerase activity"/>
    <property type="evidence" value="ECO:0007669"/>
    <property type="project" value="UniProtKB-KW"/>
</dbReference>
<feature type="domain" description="Peptidase A2" evidence="14">
    <location>
        <begin position="332"/>
        <end position="413"/>
    </location>
</feature>
<dbReference type="InterPro" id="IPR050951">
    <property type="entry name" value="Retrovirus_Pol_polyprotein"/>
</dbReference>
<dbReference type="CDD" id="cd09274">
    <property type="entry name" value="RNase_HI_RT_Ty3"/>
    <property type="match status" value="1"/>
</dbReference>
<dbReference type="PANTHER" id="PTHR37984">
    <property type="entry name" value="PROTEIN CBG26694"/>
    <property type="match status" value="1"/>
</dbReference>
<evidence type="ECO:0000259" key="16">
    <source>
        <dbReference type="PROSITE" id="PS50994"/>
    </source>
</evidence>
<dbReference type="Gene3D" id="4.10.60.10">
    <property type="entry name" value="Zinc finger, CCHC-type"/>
    <property type="match status" value="1"/>
</dbReference>
<dbReference type="SUPFAM" id="SSF56672">
    <property type="entry name" value="DNA/RNA polymerases"/>
    <property type="match status" value="1"/>
</dbReference>
<evidence type="ECO:0000313" key="18">
    <source>
        <dbReference type="Proteomes" id="UP000694700"/>
    </source>
</evidence>
<dbReference type="FunFam" id="3.10.20.370:FF:000001">
    <property type="entry name" value="Retrovirus-related Pol polyprotein from transposon 17.6-like protein"/>
    <property type="match status" value="1"/>
</dbReference>
<dbReference type="InterPro" id="IPR036875">
    <property type="entry name" value="Znf_CCHC_sf"/>
</dbReference>
<dbReference type="InterPro" id="IPR041588">
    <property type="entry name" value="Integrase_H2C2"/>
</dbReference>
<dbReference type="InterPro" id="IPR001995">
    <property type="entry name" value="Peptidase_A2_cat"/>
</dbReference>
<protein>
    <recommendedName>
        <fullName evidence="10">Gypsy retrotransposon integrase-like protein 1</fullName>
        <ecNumber evidence="3">2.7.7.49</ecNumber>
        <ecNumber evidence="2">3.1.26.4</ecNumber>
    </recommendedName>
</protein>
<dbReference type="SUPFAM" id="SSF53098">
    <property type="entry name" value="Ribonuclease H-like"/>
    <property type="match status" value="1"/>
</dbReference>
<dbReference type="InterPro" id="IPR001584">
    <property type="entry name" value="Integrase_cat-core"/>
</dbReference>
<dbReference type="EC" id="3.1.26.4" evidence="2"/>
<dbReference type="Pfam" id="PF00665">
    <property type="entry name" value="rve"/>
    <property type="match status" value="1"/>
</dbReference>
<dbReference type="SUPFAM" id="SSF57756">
    <property type="entry name" value="Retrovirus zinc finger-like domains"/>
    <property type="match status" value="1"/>
</dbReference>
<evidence type="ECO:0000256" key="11">
    <source>
        <dbReference type="PROSITE-ProRule" id="PRU00047"/>
    </source>
</evidence>
<accession>A0A8C2AAM5</accession>
<comment type="similarity">
    <text evidence="1">Belongs to the beta type-B retroviral polymerase family. HERV class-II K(HML-2) pol subfamily.</text>
</comment>
<feature type="domain" description="Integrase catalytic" evidence="16">
    <location>
        <begin position="1038"/>
        <end position="1188"/>
    </location>
</feature>
<dbReference type="InterPro" id="IPR001878">
    <property type="entry name" value="Znf_CCHC"/>
</dbReference>
<dbReference type="GO" id="GO:0004523">
    <property type="term" value="F:RNA-DNA hybrid ribonuclease activity"/>
    <property type="evidence" value="ECO:0007669"/>
    <property type="project" value="UniProtKB-EC"/>
</dbReference>
<proteinExistence type="inferred from homology"/>
<dbReference type="FunFam" id="3.30.70.270:FF:000023">
    <property type="entry name" value="Pol"/>
    <property type="match status" value="1"/>
</dbReference>
<keyword evidence="11" id="KW-0862">Zinc</keyword>
<evidence type="ECO:0000256" key="5">
    <source>
        <dbReference type="ARBA" id="ARBA00022695"/>
    </source>
</evidence>
<dbReference type="GO" id="GO:0004190">
    <property type="term" value="F:aspartic-type endopeptidase activity"/>
    <property type="evidence" value="ECO:0007669"/>
    <property type="project" value="InterPro"/>
</dbReference>
<dbReference type="SMART" id="SM00343">
    <property type="entry name" value="ZnF_C2HC"/>
    <property type="match status" value="2"/>
</dbReference>
<keyword evidence="9" id="KW-0695">RNA-directed DNA polymerase</keyword>
<keyword evidence="8" id="KW-0378">Hydrolase</keyword>
<dbReference type="Pfam" id="PF00078">
    <property type="entry name" value="RVT_1"/>
    <property type="match status" value="1"/>
</dbReference>
<dbReference type="InterPro" id="IPR021109">
    <property type="entry name" value="Peptidase_aspartic_dom_sf"/>
</dbReference>
<dbReference type="PROSITE" id="PS50158">
    <property type="entry name" value="ZF_CCHC"/>
    <property type="match status" value="1"/>
</dbReference>
<evidence type="ECO:0000256" key="7">
    <source>
        <dbReference type="ARBA" id="ARBA00022759"/>
    </source>
</evidence>
<keyword evidence="4" id="KW-0808">Transferase</keyword>
<dbReference type="FunFam" id="1.10.340.70:FF:000003">
    <property type="entry name" value="Protein CBG25708"/>
    <property type="match status" value="1"/>
</dbReference>
<dbReference type="FunFam" id="3.30.420.10:FF:000063">
    <property type="entry name" value="Retrovirus-related Pol polyprotein from transposon 297-like Protein"/>
    <property type="match status" value="1"/>
</dbReference>
<evidence type="ECO:0000256" key="10">
    <source>
        <dbReference type="ARBA" id="ARBA00039658"/>
    </source>
</evidence>
<organism evidence="17 18">
    <name type="scientific">Cyprinus carpio</name>
    <name type="common">Common carp</name>
    <dbReference type="NCBI Taxonomy" id="7962"/>
    <lineage>
        <taxon>Eukaryota</taxon>
        <taxon>Metazoa</taxon>
        <taxon>Chordata</taxon>
        <taxon>Craniata</taxon>
        <taxon>Vertebrata</taxon>
        <taxon>Euteleostomi</taxon>
        <taxon>Actinopterygii</taxon>
        <taxon>Neopterygii</taxon>
        <taxon>Teleostei</taxon>
        <taxon>Ostariophysi</taxon>
        <taxon>Cypriniformes</taxon>
        <taxon>Cyprinidae</taxon>
        <taxon>Cyprininae</taxon>
        <taxon>Cyprinus</taxon>
    </lineage>
</organism>
<dbReference type="GO" id="GO:0015074">
    <property type="term" value="P:DNA integration"/>
    <property type="evidence" value="ECO:0007669"/>
    <property type="project" value="InterPro"/>
</dbReference>
<keyword evidence="6" id="KW-0540">Nuclease</keyword>
<dbReference type="Ensembl" id="ENSCCRT00015105973.1">
    <property type="protein sequence ID" value="ENSCCRP00015102659.1"/>
    <property type="gene ID" value="ENSCCRG00015041085.1"/>
</dbReference>
<name>A0A8C2AAM5_CYPCA</name>
<dbReference type="PROSITE" id="PS50878">
    <property type="entry name" value="RT_POL"/>
    <property type="match status" value="1"/>
</dbReference>
<dbReference type="GO" id="GO:0008270">
    <property type="term" value="F:zinc ion binding"/>
    <property type="evidence" value="ECO:0007669"/>
    <property type="project" value="UniProtKB-KW"/>
</dbReference>
<keyword evidence="7" id="KW-0255">Endonuclease</keyword>
<evidence type="ECO:0000256" key="12">
    <source>
        <dbReference type="SAM" id="MobiDB-lite"/>
    </source>
</evidence>
<dbReference type="Gene3D" id="3.30.70.270">
    <property type="match status" value="2"/>
</dbReference>
<dbReference type="Pfam" id="PF17921">
    <property type="entry name" value="Integrase_H2C2"/>
    <property type="match status" value="1"/>
</dbReference>
<feature type="compositionally biased region" description="Low complexity" evidence="12">
    <location>
        <begin position="1297"/>
        <end position="1311"/>
    </location>
</feature>
<dbReference type="Gene3D" id="3.30.420.10">
    <property type="entry name" value="Ribonuclease H-like superfamily/Ribonuclease H"/>
    <property type="match status" value="1"/>
</dbReference>
<evidence type="ECO:0000256" key="9">
    <source>
        <dbReference type="ARBA" id="ARBA00022918"/>
    </source>
</evidence>
<keyword evidence="11" id="KW-0479">Metal-binding</keyword>
<dbReference type="SUPFAM" id="SSF50630">
    <property type="entry name" value="Acid proteases"/>
    <property type="match status" value="1"/>
</dbReference>
<dbReference type="Gene3D" id="3.10.10.10">
    <property type="entry name" value="HIV Type 1 Reverse Transcriptase, subunit A, domain 1"/>
    <property type="match status" value="1"/>
</dbReference>
<feature type="compositionally biased region" description="Polar residues" evidence="12">
    <location>
        <begin position="1284"/>
        <end position="1296"/>
    </location>
</feature>
<dbReference type="InterPro" id="IPR043128">
    <property type="entry name" value="Rev_trsase/Diguanyl_cyclase"/>
</dbReference>
<dbReference type="Pfam" id="PF17917">
    <property type="entry name" value="RT_RNaseH"/>
    <property type="match status" value="1"/>
</dbReference>